<keyword evidence="17" id="KW-1185">Reference proteome</keyword>
<evidence type="ECO:0000256" key="7">
    <source>
        <dbReference type="ARBA" id="ARBA00022833"/>
    </source>
</evidence>
<keyword evidence="4 13" id="KW-0479">Metal-binding</keyword>
<organism evidence="16 17">
    <name type="scientific">Papaver somniferum</name>
    <name type="common">Opium poppy</name>
    <dbReference type="NCBI Taxonomy" id="3469"/>
    <lineage>
        <taxon>Eukaryota</taxon>
        <taxon>Viridiplantae</taxon>
        <taxon>Streptophyta</taxon>
        <taxon>Embryophyta</taxon>
        <taxon>Tracheophyta</taxon>
        <taxon>Spermatophyta</taxon>
        <taxon>Magnoliopsida</taxon>
        <taxon>Ranunculales</taxon>
        <taxon>Papaveraceae</taxon>
        <taxon>Papaveroideae</taxon>
        <taxon>Papaver</taxon>
    </lineage>
</organism>
<evidence type="ECO:0000256" key="1">
    <source>
        <dbReference type="ARBA" id="ARBA00004123"/>
    </source>
</evidence>
<feature type="compositionally biased region" description="Polar residues" evidence="14">
    <location>
        <begin position="236"/>
        <end position="257"/>
    </location>
</feature>
<evidence type="ECO:0000256" key="11">
    <source>
        <dbReference type="ARBA" id="ARBA00023242"/>
    </source>
</evidence>
<feature type="domain" description="CCHC-type" evidence="15">
    <location>
        <begin position="802"/>
        <end position="817"/>
    </location>
</feature>
<feature type="compositionally biased region" description="Low complexity" evidence="14">
    <location>
        <begin position="143"/>
        <end position="156"/>
    </location>
</feature>
<dbReference type="PROSITE" id="PS50158">
    <property type="entry name" value="ZF_CCHC"/>
    <property type="match status" value="3"/>
</dbReference>
<evidence type="ECO:0000256" key="8">
    <source>
        <dbReference type="ARBA" id="ARBA00023125"/>
    </source>
</evidence>
<dbReference type="Pfam" id="PF08646">
    <property type="entry name" value="Rep_fac-A_C"/>
    <property type="match status" value="1"/>
</dbReference>
<dbReference type="FunFam" id="2.40.50.140:FF:000117">
    <property type="entry name" value="Replication protein A subunit"/>
    <property type="match status" value="1"/>
</dbReference>
<dbReference type="SUPFAM" id="SSF50249">
    <property type="entry name" value="Nucleic acid-binding proteins"/>
    <property type="match status" value="4"/>
</dbReference>
<accession>A0A4Y7K9F2</accession>
<dbReference type="InterPro" id="IPR007199">
    <property type="entry name" value="Rep_factor-A_N"/>
</dbReference>
<evidence type="ECO:0000259" key="15">
    <source>
        <dbReference type="PROSITE" id="PS50158"/>
    </source>
</evidence>
<dbReference type="InterPro" id="IPR001878">
    <property type="entry name" value="Znf_CCHC"/>
</dbReference>
<evidence type="ECO:0000256" key="5">
    <source>
        <dbReference type="ARBA" id="ARBA00022763"/>
    </source>
</evidence>
<dbReference type="STRING" id="3469.A0A4Y7K9F2"/>
<dbReference type="Pfam" id="PF01336">
    <property type="entry name" value="tRNA_anti-codon"/>
    <property type="match status" value="1"/>
</dbReference>
<evidence type="ECO:0000256" key="3">
    <source>
        <dbReference type="ARBA" id="ARBA00022705"/>
    </source>
</evidence>
<keyword evidence="9" id="KW-0233">DNA recombination</keyword>
<evidence type="ECO:0000313" key="16">
    <source>
        <dbReference type="EMBL" id="RZC69517.1"/>
    </source>
</evidence>
<dbReference type="InterPro" id="IPR013955">
    <property type="entry name" value="Rep_factor-A_C"/>
</dbReference>
<dbReference type="SUPFAM" id="SSF57756">
    <property type="entry name" value="Retrovirus zinc finger-like domains"/>
    <property type="match status" value="1"/>
</dbReference>
<dbReference type="SMART" id="SM00343">
    <property type="entry name" value="ZnF_C2HC"/>
    <property type="match status" value="3"/>
</dbReference>
<feature type="compositionally biased region" description="Polar residues" evidence="14">
    <location>
        <begin position="123"/>
        <end position="142"/>
    </location>
</feature>
<dbReference type="PANTHER" id="PTHR23273:SF4">
    <property type="entry name" value="REPLICATION PROTEIN A OB DOMAIN-CONTAINING PROTEIN"/>
    <property type="match status" value="1"/>
</dbReference>
<feature type="domain" description="CCHC-type" evidence="15">
    <location>
        <begin position="881"/>
        <end position="895"/>
    </location>
</feature>
<evidence type="ECO:0000256" key="6">
    <source>
        <dbReference type="ARBA" id="ARBA00022771"/>
    </source>
</evidence>
<dbReference type="CDD" id="cd04476">
    <property type="entry name" value="RPA1_DBD_C"/>
    <property type="match status" value="1"/>
</dbReference>
<dbReference type="InterPro" id="IPR004365">
    <property type="entry name" value="NA-bd_OB_tRNA"/>
</dbReference>
<protein>
    <recommendedName>
        <fullName evidence="13">Replication protein A subunit</fullName>
    </recommendedName>
</protein>
<evidence type="ECO:0000256" key="12">
    <source>
        <dbReference type="PROSITE-ProRule" id="PRU00047"/>
    </source>
</evidence>
<dbReference type="Proteomes" id="UP000316621">
    <property type="component" value="Chromosome 7"/>
</dbReference>
<evidence type="ECO:0000256" key="10">
    <source>
        <dbReference type="ARBA" id="ARBA00023204"/>
    </source>
</evidence>
<gene>
    <name evidence="16" type="ORF">C5167_032626</name>
</gene>
<dbReference type="GO" id="GO:0006260">
    <property type="term" value="P:DNA replication"/>
    <property type="evidence" value="ECO:0007669"/>
    <property type="project" value="UniProtKB-KW"/>
</dbReference>
<dbReference type="EMBL" id="CM010721">
    <property type="protein sequence ID" value="RZC69517.1"/>
    <property type="molecule type" value="Genomic_DNA"/>
</dbReference>
<dbReference type="PANTHER" id="PTHR23273">
    <property type="entry name" value="REPLICATION FACTOR A 1, RFA1"/>
    <property type="match status" value="1"/>
</dbReference>
<dbReference type="GO" id="GO:0000724">
    <property type="term" value="P:double-strand break repair via homologous recombination"/>
    <property type="evidence" value="ECO:0007669"/>
    <property type="project" value="TreeGrafter"/>
</dbReference>
<sequence>MAINLTQNAIAMICSAQFQGDDLKPIVQVVDIKLISSNNTNAERYRMVISDGVHTQQGMLATQKNELVHSGQLQTNSIVELSQFVGQLVQNRKIIIIIDLKVIVEKCEKIGNPYQYGQAPGGPTTQSRTPMDQPGITTGDHQSYSGASLSGGTSAGQNLNGRAPLHQPRSDSGPQTYGNSISSNSNSGGRGPTIGHPGYPKPEPGFSLSGSAPFAGNYGDQNRNINSSKMEGRAQGSFNNSSRPLQPTHQQPPSMYTNRGPVAKNEAPARIIPIRALNPYLSRWTIRARVTSKKELRRYTNARGEGKVFSFDLLDSEGGEIQVTGFNAVADLFYDQIEAGKVYLISRGSLKPASKNFNRLQNEYEITLENTSTIQPCTEDDHTIPKQQFNFRRISDIETMEINSMLDIIGVVSSINPTQNITTKNGETQKKTLQLKDMSGRSVELTLWGSICSAEGQELQKMREKGGFPVLAVKAGRVNQFNGRSVGTLSTSQLFIEPDVPEARTLKQWFDSEGRNMQAISISKESSGTGRLDVRKTLSQIKDEQLGTSEKPDWITVQARISFVKTEIFCYTACPELVGDRQCSKKVINDGDGRWKCDRCDKSFSECDYRYILQLQIQDFTGHTWVTAFQETGEKIMGHSAKALYYLKHEEQDEEKFLDITRGVLLNRYIFKLKVKQETFEDQQRVKSTIVAVEKLNFSTESRHLLDLIDRHLVEDANGVPGTASSSETGMISKGFQDKGYMDQLTTPSIGSSRSNASTGKDLRALPANQMGHHVNRYNSAINPGTVGLNSGIPSTGVYISCSSCGGGGHDSNNCPSVMNRQGQSIEDGYGSRAQPAVGGSGNCYKCGQSGHFARDCPSVNTVGARDGGNNVGGRGAADECYKCHQSGHWAKDCPGTSSSSMYGGSGVAGRYGGVSNQRVGGF</sequence>
<dbReference type="Gene3D" id="4.10.60.10">
    <property type="entry name" value="Zinc finger, CCHC-type"/>
    <property type="match status" value="2"/>
</dbReference>
<dbReference type="FunFam" id="2.40.50.140:FF:000064">
    <property type="entry name" value="Replication protein A subunit"/>
    <property type="match status" value="1"/>
</dbReference>
<dbReference type="GO" id="GO:0043047">
    <property type="term" value="F:single-stranded telomeric DNA binding"/>
    <property type="evidence" value="ECO:0007669"/>
    <property type="project" value="TreeGrafter"/>
</dbReference>
<dbReference type="OrthoDB" id="1751331at2759"/>
<evidence type="ECO:0000256" key="2">
    <source>
        <dbReference type="ARBA" id="ARBA00005690"/>
    </source>
</evidence>
<dbReference type="NCBIfam" id="TIGR00617">
    <property type="entry name" value="rpa1"/>
    <property type="match status" value="1"/>
</dbReference>
<dbReference type="InterPro" id="IPR031657">
    <property type="entry name" value="REPA_OB_2"/>
</dbReference>
<evidence type="ECO:0000256" key="9">
    <source>
        <dbReference type="ARBA" id="ARBA00023172"/>
    </source>
</evidence>
<dbReference type="Gene3D" id="2.40.50.140">
    <property type="entry name" value="Nucleic acid-binding proteins"/>
    <property type="match status" value="4"/>
</dbReference>
<dbReference type="Pfam" id="PF16900">
    <property type="entry name" value="REPA_OB_2"/>
    <property type="match status" value="1"/>
</dbReference>
<feature type="compositionally biased region" description="Low complexity" evidence="14">
    <location>
        <begin position="178"/>
        <end position="187"/>
    </location>
</feature>
<feature type="domain" description="CCHC-type" evidence="15">
    <location>
        <begin position="844"/>
        <end position="859"/>
    </location>
</feature>
<dbReference type="CDD" id="cd04477">
    <property type="entry name" value="RPA1N"/>
    <property type="match status" value="1"/>
</dbReference>
<dbReference type="GO" id="GO:0006289">
    <property type="term" value="P:nucleotide-excision repair"/>
    <property type="evidence" value="ECO:0007669"/>
    <property type="project" value="TreeGrafter"/>
</dbReference>
<comment type="similarity">
    <text evidence="2 13">Belongs to the replication factor A protein 1 family.</text>
</comment>
<dbReference type="CDD" id="cd04475">
    <property type="entry name" value="RPA1_DBD_B"/>
    <property type="match status" value="1"/>
</dbReference>
<dbReference type="FunFam" id="2.40.50.140:FF:000090">
    <property type="entry name" value="Replication protein A subunit"/>
    <property type="match status" value="1"/>
</dbReference>
<keyword evidence="11 13" id="KW-0539">Nucleus</keyword>
<evidence type="ECO:0000256" key="13">
    <source>
        <dbReference type="RuleBase" id="RU364130"/>
    </source>
</evidence>
<dbReference type="InterPro" id="IPR004591">
    <property type="entry name" value="Rfa1"/>
</dbReference>
<dbReference type="Gramene" id="RZC69517">
    <property type="protein sequence ID" value="RZC69517"/>
    <property type="gene ID" value="C5167_032626"/>
</dbReference>
<dbReference type="InterPro" id="IPR047192">
    <property type="entry name" value="Euk_RPA1_DBD_C"/>
</dbReference>
<feature type="compositionally biased region" description="Polar residues" evidence="14">
    <location>
        <begin position="219"/>
        <end position="229"/>
    </location>
</feature>
<dbReference type="GO" id="GO:0003684">
    <property type="term" value="F:damaged DNA binding"/>
    <property type="evidence" value="ECO:0007669"/>
    <property type="project" value="TreeGrafter"/>
</dbReference>
<evidence type="ECO:0000256" key="4">
    <source>
        <dbReference type="ARBA" id="ARBA00022723"/>
    </source>
</evidence>
<dbReference type="Pfam" id="PF04057">
    <property type="entry name" value="Rep-A_N"/>
    <property type="match status" value="1"/>
</dbReference>
<dbReference type="CDD" id="cd04474">
    <property type="entry name" value="RPA1_DBD_A"/>
    <property type="match status" value="1"/>
</dbReference>
<comment type="function">
    <text evidence="13">Component of the replication protein A complex (RPA) required for DNA recombination, repair and replication. The activity of RPA is mediated by single-stranded DNA binding and protein interactions. Probably involved in repair of double-strand DNA breaks (DSBs) induced by genotoxic stresses.</text>
</comment>
<keyword evidence="8 13" id="KW-0238">DNA-binding</keyword>
<dbReference type="GO" id="GO:0005662">
    <property type="term" value="C:DNA replication factor A complex"/>
    <property type="evidence" value="ECO:0007669"/>
    <property type="project" value="TreeGrafter"/>
</dbReference>
<name>A0A4Y7K9F2_PAPSO</name>
<dbReference type="InterPro" id="IPR036875">
    <property type="entry name" value="Znf_CCHC_sf"/>
</dbReference>
<evidence type="ECO:0000313" key="17">
    <source>
        <dbReference type="Proteomes" id="UP000316621"/>
    </source>
</evidence>
<dbReference type="GO" id="GO:0007004">
    <property type="term" value="P:telomere maintenance via telomerase"/>
    <property type="evidence" value="ECO:0007669"/>
    <property type="project" value="TreeGrafter"/>
</dbReference>
<keyword evidence="6 12" id="KW-0863">Zinc-finger</keyword>
<proteinExistence type="inferred from homology"/>
<keyword evidence="7 13" id="KW-0862">Zinc</keyword>
<dbReference type="OMA" id="CATISFM"/>
<dbReference type="FunFam" id="2.40.50.140:FF:000041">
    <property type="entry name" value="Replication protein A subunit"/>
    <property type="match status" value="1"/>
</dbReference>
<comment type="subcellular location">
    <subcellularLocation>
        <location evidence="1 13">Nucleus</location>
    </subcellularLocation>
</comment>
<dbReference type="AlphaFoldDB" id="A0A4Y7K9F2"/>
<dbReference type="InterPro" id="IPR012340">
    <property type="entry name" value="NA-bd_OB-fold"/>
</dbReference>
<dbReference type="GO" id="GO:0008270">
    <property type="term" value="F:zinc ion binding"/>
    <property type="evidence" value="ECO:0007669"/>
    <property type="project" value="UniProtKB-KW"/>
</dbReference>
<dbReference type="GO" id="GO:0007140">
    <property type="term" value="P:male meiotic nuclear division"/>
    <property type="evidence" value="ECO:0007669"/>
    <property type="project" value="UniProtKB-ARBA"/>
</dbReference>
<keyword evidence="10" id="KW-0234">DNA repair</keyword>
<dbReference type="Pfam" id="PF00098">
    <property type="entry name" value="zf-CCHC"/>
    <property type="match status" value="2"/>
</dbReference>
<keyword evidence="5" id="KW-0227">DNA damage</keyword>
<feature type="region of interest" description="Disordered" evidence="14">
    <location>
        <begin position="114"/>
        <end position="261"/>
    </location>
</feature>
<comment type="subunit">
    <text evidence="13">Heterotrimer of RPA1, RPA2 and RPA3 (canonical replication protein A complex).</text>
</comment>
<evidence type="ECO:0000256" key="14">
    <source>
        <dbReference type="SAM" id="MobiDB-lite"/>
    </source>
</evidence>
<reference evidence="16 17" key="1">
    <citation type="journal article" date="2018" name="Science">
        <title>The opium poppy genome and morphinan production.</title>
        <authorList>
            <person name="Guo L."/>
            <person name="Winzer T."/>
            <person name="Yang X."/>
            <person name="Li Y."/>
            <person name="Ning Z."/>
            <person name="He Z."/>
            <person name="Teodor R."/>
            <person name="Lu Y."/>
            <person name="Bowser T.A."/>
            <person name="Graham I.A."/>
            <person name="Ye K."/>
        </authorList>
    </citation>
    <scope>NUCLEOTIDE SEQUENCE [LARGE SCALE GENOMIC DNA]</scope>
    <source>
        <strain evidence="17">cv. HN1</strain>
        <tissue evidence="16">Leaves</tissue>
    </source>
</reference>
<keyword evidence="3 13" id="KW-0235">DNA replication</keyword>